<proteinExistence type="predicted"/>
<organism evidence="2 3">
    <name type="scientific">Neobacillus notoginsengisoli</name>
    <dbReference type="NCBI Taxonomy" id="1578198"/>
    <lineage>
        <taxon>Bacteria</taxon>
        <taxon>Bacillati</taxon>
        <taxon>Bacillota</taxon>
        <taxon>Bacilli</taxon>
        <taxon>Bacillales</taxon>
        <taxon>Bacillaceae</taxon>
        <taxon>Neobacillus</taxon>
    </lineage>
</organism>
<dbReference type="EMBL" id="QWEG01000009">
    <property type="protein sequence ID" value="RHW38174.1"/>
    <property type="molecule type" value="Genomic_DNA"/>
</dbReference>
<gene>
    <name evidence="2" type="ORF">D1B31_15505</name>
</gene>
<reference evidence="2 3" key="1">
    <citation type="journal article" date="2017" name="Int. J. Syst. Evol. Microbiol.">
        <title>Bacillus notoginsengisoli sp. nov., a novel bacterium isolated from the rhizosphere of Panax notoginseng.</title>
        <authorList>
            <person name="Zhang M.Y."/>
            <person name="Cheng J."/>
            <person name="Cai Y."/>
            <person name="Zhang T.Y."/>
            <person name="Wu Y.Y."/>
            <person name="Manikprabhu D."/>
            <person name="Li W.J."/>
            <person name="Zhang Y.X."/>
        </authorList>
    </citation>
    <scope>NUCLEOTIDE SEQUENCE [LARGE SCALE GENOMIC DNA]</scope>
    <source>
        <strain evidence="2 3">JCM 30743</strain>
    </source>
</reference>
<sequence length="374" mass="43721">MSIDNQYSNESDRSKEEINNQDMKNHNNEIIHKGEISEEVIVAEQLKRYHQQLQTALQPAFQAVAKMQGRMQDVAQSINLISEGMQKTLQPLYRRIGDVRQSIIKVLESIDFKKIHEAAKALEENTIRFKAIMIELGLPPHDSIPTYHISYIVRFYDEKGIDYTKRLISRYMSLMLYDKKALWNMQKAWQKAKWLENRIKILDSVIEGHLKGYYDLTIPTLLAQIEGILVEGILTLDETDDKIGYRIQKNFLAQVILGDTNTFSFDIAIERIYTTIILAEFERGKEVNSELSRHAILHGEDVKYGTKMNSLKAILIFDYLFNKLDELYHDIEKSKQEIRKRRRGMKKSHNSRYGNKTSNGRIRNLKHKSKDKIK</sequence>
<feature type="region of interest" description="Disordered" evidence="1">
    <location>
        <begin position="338"/>
        <end position="374"/>
    </location>
</feature>
<dbReference type="AlphaFoldDB" id="A0A417YS88"/>
<feature type="region of interest" description="Disordered" evidence="1">
    <location>
        <begin position="1"/>
        <end position="30"/>
    </location>
</feature>
<feature type="compositionally biased region" description="Polar residues" evidence="1">
    <location>
        <begin position="351"/>
        <end position="361"/>
    </location>
</feature>
<feature type="compositionally biased region" description="Basic residues" evidence="1">
    <location>
        <begin position="338"/>
        <end position="350"/>
    </location>
</feature>
<accession>A0A417YS88</accession>
<evidence type="ECO:0000313" key="2">
    <source>
        <dbReference type="EMBL" id="RHW38174.1"/>
    </source>
</evidence>
<name>A0A417YS88_9BACI</name>
<dbReference type="OrthoDB" id="2866646at2"/>
<comment type="caution">
    <text evidence="2">The sequence shown here is derived from an EMBL/GenBank/DDBJ whole genome shotgun (WGS) entry which is preliminary data.</text>
</comment>
<feature type="compositionally biased region" description="Basic residues" evidence="1">
    <location>
        <begin position="363"/>
        <end position="374"/>
    </location>
</feature>
<protein>
    <submittedName>
        <fullName evidence="2">Uncharacterized protein</fullName>
    </submittedName>
</protein>
<keyword evidence="3" id="KW-1185">Reference proteome</keyword>
<evidence type="ECO:0000313" key="3">
    <source>
        <dbReference type="Proteomes" id="UP000284416"/>
    </source>
</evidence>
<feature type="compositionally biased region" description="Basic and acidic residues" evidence="1">
    <location>
        <begin position="10"/>
        <end position="30"/>
    </location>
</feature>
<dbReference type="Proteomes" id="UP000284416">
    <property type="component" value="Unassembled WGS sequence"/>
</dbReference>
<dbReference type="RefSeq" id="WP_118921974.1">
    <property type="nucleotide sequence ID" value="NZ_QWEG01000009.1"/>
</dbReference>
<evidence type="ECO:0000256" key="1">
    <source>
        <dbReference type="SAM" id="MobiDB-lite"/>
    </source>
</evidence>